<dbReference type="InterPro" id="IPR014729">
    <property type="entry name" value="Rossmann-like_a/b/a_fold"/>
</dbReference>
<name>A0A132MP78_9ACTN</name>
<dbReference type="InterPro" id="IPR006015">
    <property type="entry name" value="Universal_stress_UspA"/>
</dbReference>
<dbReference type="RefSeq" id="WP_066884374.1">
    <property type="nucleotide sequence ID" value="NZ_CP171739.1"/>
</dbReference>
<dbReference type="Proteomes" id="UP000070598">
    <property type="component" value="Unassembled WGS sequence"/>
</dbReference>
<organism evidence="3 6">
    <name type="scientific">Carbonactinospora thermoautotrophica</name>
    <dbReference type="NCBI Taxonomy" id="1469144"/>
    <lineage>
        <taxon>Bacteria</taxon>
        <taxon>Bacillati</taxon>
        <taxon>Actinomycetota</taxon>
        <taxon>Actinomycetes</taxon>
        <taxon>Kitasatosporales</taxon>
        <taxon>Carbonactinosporaceae</taxon>
        <taxon>Carbonactinospora</taxon>
    </lineage>
</organism>
<accession>A0A132MP78</accession>
<evidence type="ECO:0000313" key="4">
    <source>
        <dbReference type="EMBL" id="KWX05008.1"/>
    </source>
</evidence>
<evidence type="ECO:0000259" key="2">
    <source>
        <dbReference type="Pfam" id="PF00582"/>
    </source>
</evidence>
<sequence>MGENAVPERLDIDGGVVVGFDGSETSQEALRWAAREARQYGCPLHVVRAWSILTAPRPKNVKLEVTPTLQQYEAAVRVETEQLLAKVLGDDPGVPVRLHLVHAPAAQTLIDASGRADLLVVGSRGRGGFAGLLLGSVSEQCVRYARCPVVVVRPRAR</sequence>
<dbReference type="PRINTS" id="PR01438">
    <property type="entry name" value="UNVRSLSTRESS"/>
</dbReference>
<proteinExistence type="inferred from homology"/>
<protein>
    <submittedName>
        <fullName evidence="4">Universal stress protein UspA</fullName>
    </submittedName>
    <submittedName>
        <fullName evidence="3">UspA domain protein</fullName>
    </submittedName>
</protein>
<dbReference type="PANTHER" id="PTHR46268:SF6">
    <property type="entry name" value="UNIVERSAL STRESS PROTEIN UP12"/>
    <property type="match status" value="1"/>
</dbReference>
<dbReference type="STRING" id="1469144.LI90_855"/>
<dbReference type="PATRIC" id="fig|1469144.10.peg.970"/>
<dbReference type="Pfam" id="PF00582">
    <property type="entry name" value="Usp"/>
    <property type="match status" value="1"/>
</dbReference>
<evidence type="ECO:0000313" key="5">
    <source>
        <dbReference type="EMBL" id="KWX10018.1"/>
    </source>
</evidence>
<feature type="domain" description="UspA" evidence="2">
    <location>
        <begin position="16"/>
        <end position="153"/>
    </location>
</feature>
<reference evidence="6" key="4">
    <citation type="submission" date="2015-04" db="EMBL/GenBank/DDBJ databases">
        <title>Physiological reanalysis, assessment of diazotrophy, and genome sequences of multiple isolates of Streptomyces thermoautotrophicus.</title>
        <authorList>
            <person name="MacKellar D.C."/>
            <person name="Lieber L."/>
            <person name="Norman J."/>
            <person name="Bolger A."/>
            <person name="Tobin C."/>
            <person name="Murray J.W."/>
            <person name="Chang R."/>
            <person name="Ford T."/>
            <person name="Nguyen P.Q."/>
            <person name="Woodward J."/>
            <person name="Permingeat H."/>
            <person name="Joshi N.S."/>
            <person name="Silver P.A."/>
            <person name="Usadel B."/>
            <person name="Rutherford A.W."/>
            <person name="Friesen M."/>
            <person name="Prell J."/>
        </authorList>
    </citation>
    <scope>NUCLEOTIDE SEQUENCE [LARGE SCALE GENOMIC DNA]</scope>
    <source>
        <strain evidence="6">H1</strain>
    </source>
</reference>
<dbReference type="OrthoDB" id="6174426at2"/>
<evidence type="ECO:0000313" key="3">
    <source>
        <dbReference type="EMBL" id="KWW99221.1"/>
    </source>
</evidence>
<dbReference type="Proteomes" id="UP000070188">
    <property type="component" value="Unassembled WGS sequence"/>
</dbReference>
<keyword evidence="6" id="KW-1185">Reference proteome</keyword>
<reference evidence="4 8" key="1">
    <citation type="submission" date="2015-02" db="EMBL/GenBank/DDBJ databases">
        <title>Physiological reanalysis, assessment of diazotrophy, and genome sequences of multiple isolates of Streptomyces thermoautotrophicus.</title>
        <authorList>
            <person name="MacKellar D.C."/>
            <person name="Lieber L."/>
            <person name="Norman J."/>
            <person name="Bolger A."/>
            <person name="Tobin C."/>
            <person name="Murray J.W."/>
            <person name="Prell J."/>
        </authorList>
    </citation>
    <scope>NUCLEOTIDE SEQUENCE [LARGE SCALE GENOMIC DNA]</scope>
    <source>
        <strain evidence="4 8">UBT1</strain>
    </source>
</reference>
<dbReference type="InterPro" id="IPR006016">
    <property type="entry name" value="UspA"/>
</dbReference>
<dbReference type="Proteomes" id="UP000070659">
    <property type="component" value="Unassembled WGS sequence"/>
</dbReference>
<comment type="similarity">
    <text evidence="1">Belongs to the universal stress protein A family.</text>
</comment>
<dbReference type="EMBL" id="LAXD01000001">
    <property type="protein sequence ID" value="KWW99221.1"/>
    <property type="molecule type" value="Genomic_DNA"/>
</dbReference>
<dbReference type="SUPFAM" id="SSF52402">
    <property type="entry name" value="Adenine nucleotide alpha hydrolases-like"/>
    <property type="match status" value="1"/>
</dbReference>
<reference evidence="7" key="2">
    <citation type="submission" date="2015-02" db="EMBL/GenBank/DDBJ databases">
        <title>Physiological reanalysis, assessment of diazotrophy, and genome sequences of multiple isolates of Streptomyces thermoautotrophicus.</title>
        <authorList>
            <person name="MacKellar D.C."/>
            <person name="Lieber L."/>
            <person name="Norman J."/>
            <person name="Bolger A."/>
            <person name="Tobin C."/>
            <person name="Murray J.W."/>
            <person name="Friesen M."/>
            <person name="Prell J."/>
        </authorList>
    </citation>
    <scope>NUCLEOTIDE SEQUENCE [LARGE SCALE GENOMIC DNA]</scope>
    <source>
        <strain evidence="7">UBT1</strain>
    </source>
</reference>
<gene>
    <name evidence="3" type="ORF">LI90_855</name>
    <name evidence="4" type="ORF">TH66_04410</name>
    <name evidence="5" type="ORF">TR74_06150</name>
</gene>
<evidence type="ECO:0000313" key="6">
    <source>
        <dbReference type="Proteomes" id="UP000070188"/>
    </source>
</evidence>
<evidence type="ECO:0000313" key="7">
    <source>
        <dbReference type="Proteomes" id="UP000070598"/>
    </source>
</evidence>
<evidence type="ECO:0000313" key="8">
    <source>
        <dbReference type="Proteomes" id="UP000070659"/>
    </source>
</evidence>
<reference evidence="3" key="3">
    <citation type="submission" date="2015-04" db="EMBL/GenBank/DDBJ databases">
        <title>Physiological reanalysis, assessment of diazotrophy, and genome sequences of multiple isolates of Streptomyces thermoautotrophicus.</title>
        <authorList>
            <person name="MacKellar D.C."/>
            <person name="Lieber L."/>
            <person name="Norman J."/>
            <person name="Bolger A."/>
            <person name="Tobin C."/>
            <person name="Murray J.W."/>
            <person name="Woodward J."/>
            <person name="Friesen M."/>
            <person name="Prell J."/>
        </authorList>
    </citation>
    <scope>NUCLEOTIDE SEQUENCE [LARGE SCALE GENOMIC DNA]</scope>
    <source>
        <strain evidence="3">H1</strain>
    </source>
</reference>
<dbReference type="EMBL" id="JYIJ01000013">
    <property type="protein sequence ID" value="KWX05008.1"/>
    <property type="molecule type" value="Genomic_DNA"/>
</dbReference>
<dbReference type="Gene3D" id="3.40.50.620">
    <property type="entry name" value="HUPs"/>
    <property type="match status" value="1"/>
</dbReference>
<dbReference type="EMBL" id="JYIK01000653">
    <property type="protein sequence ID" value="KWX10018.1"/>
    <property type="molecule type" value="Genomic_DNA"/>
</dbReference>
<dbReference type="AlphaFoldDB" id="A0A132MP78"/>
<evidence type="ECO:0000256" key="1">
    <source>
        <dbReference type="ARBA" id="ARBA00008791"/>
    </source>
</evidence>
<dbReference type="PANTHER" id="PTHR46268">
    <property type="entry name" value="STRESS RESPONSE PROTEIN NHAX"/>
    <property type="match status" value="1"/>
</dbReference>
<comment type="caution">
    <text evidence="3">The sequence shown here is derived from an EMBL/GenBank/DDBJ whole genome shotgun (WGS) entry which is preliminary data.</text>
</comment>